<proteinExistence type="inferred from homology"/>
<comment type="similarity">
    <text evidence="1">Belongs to the iron/ascorbate-dependent oxidoreductase family.</text>
</comment>
<dbReference type="Proteomes" id="UP000054558">
    <property type="component" value="Unassembled WGS sequence"/>
</dbReference>
<evidence type="ECO:0000256" key="2">
    <source>
        <dbReference type="ARBA" id="ARBA00022723"/>
    </source>
</evidence>
<dbReference type="OrthoDB" id="10248513at2759"/>
<accession>A0A1Y1HUE2</accession>
<dbReference type="Gene3D" id="2.60.120.330">
    <property type="entry name" value="B-lactam Antibiotic, Isopenicillin N Synthase, Chain"/>
    <property type="match status" value="1"/>
</dbReference>
<evidence type="ECO:0000313" key="6">
    <source>
        <dbReference type="EMBL" id="GAQ82250.1"/>
    </source>
</evidence>
<dbReference type="OMA" id="HQPDPKC"/>
<dbReference type="PANTHER" id="PTHR10209">
    <property type="entry name" value="OXIDOREDUCTASE, 2OG-FE II OXYGENASE FAMILY PROTEIN"/>
    <property type="match status" value="1"/>
</dbReference>
<name>A0A1Y1HUE2_KLENI</name>
<dbReference type="InterPro" id="IPR044861">
    <property type="entry name" value="IPNS-like_FE2OG_OXY"/>
</dbReference>
<reference evidence="6 7" key="1">
    <citation type="journal article" date="2014" name="Nat. Commun.">
        <title>Klebsormidium flaccidum genome reveals primary factors for plant terrestrial adaptation.</title>
        <authorList>
            <person name="Hori K."/>
            <person name="Maruyama F."/>
            <person name="Fujisawa T."/>
            <person name="Togashi T."/>
            <person name="Yamamoto N."/>
            <person name="Seo M."/>
            <person name="Sato S."/>
            <person name="Yamada T."/>
            <person name="Mori H."/>
            <person name="Tajima N."/>
            <person name="Moriyama T."/>
            <person name="Ikeuchi M."/>
            <person name="Watanabe M."/>
            <person name="Wada H."/>
            <person name="Kobayashi K."/>
            <person name="Saito M."/>
            <person name="Masuda T."/>
            <person name="Sasaki-Sekimoto Y."/>
            <person name="Mashiguchi K."/>
            <person name="Awai K."/>
            <person name="Shimojima M."/>
            <person name="Masuda S."/>
            <person name="Iwai M."/>
            <person name="Nobusawa T."/>
            <person name="Narise T."/>
            <person name="Kondo S."/>
            <person name="Saito H."/>
            <person name="Sato R."/>
            <person name="Murakawa M."/>
            <person name="Ihara Y."/>
            <person name="Oshima-Yamada Y."/>
            <person name="Ohtaka K."/>
            <person name="Satoh M."/>
            <person name="Sonobe K."/>
            <person name="Ishii M."/>
            <person name="Ohtani R."/>
            <person name="Kanamori-Sato M."/>
            <person name="Honoki R."/>
            <person name="Miyazaki D."/>
            <person name="Mochizuki H."/>
            <person name="Umetsu J."/>
            <person name="Higashi K."/>
            <person name="Shibata D."/>
            <person name="Kamiya Y."/>
            <person name="Sato N."/>
            <person name="Nakamura Y."/>
            <person name="Tabata S."/>
            <person name="Ida S."/>
            <person name="Kurokawa K."/>
            <person name="Ohta H."/>
        </authorList>
    </citation>
    <scope>NUCLEOTIDE SEQUENCE [LARGE SCALE GENOMIC DNA]</scope>
    <source>
        <strain evidence="6 7">NIES-2285</strain>
    </source>
</reference>
<keyword evidence="4" id="KW-0408">Iron</keyword>
<dbReference type="InterPro" id="IPR027443">
    <property type="entry name" value="IPNS-like_sf"/>
</dbReference>
<dbReference type="STRING" id="105231.A0A1Y1HUE2"/>
<keyword evidence="2" id="KW-0479">Metal-binding</keyword>
<feature type="domain" description="Isopenicillin N synthase-like Fe(2+) 2OG dioxygenase" evidence="5">
    <location>
        <begin position="223"/>
        <end position="313"/>
    </location>
</feature>
<evidence type="ECO:0000259" key="5">
    <source>
        <dbReference type="Pfam" id="PF03171"/>
    </source>
</evidence>
<dbReference type="Pfam" id="PF03171">
    <property type="entry name" value="2OG-FeII_Oxy"/>
    <property type="match status" value="1"/>
</dbReference>
<dbReference type="EMBL" id="DF237054">
    <property type="protein sequence ID" value="GAQ82250.1"/>
    <property type="molecule type" value="Genomic_DNA"/>
</dbReference>
<keyword evidence="7" id="KW-1185">Reference proteome</keyword>
<organism evidence="6 7">
    <name type="scientific">Klebsormidium nitens</name>
    <name type="common">Green alga</name>
    <name type="synonym">Ulothrix nitens</name>
    <dbReference type="NCBI Taxonomy" id="105231"/>
    <lineage>
        <taxon>Eukaryota</taxon>
        <taxon>Viridiplantae</taxon>
        <taxon>Streptophyta</taxon>
        <taxon>Klebsormidiophyceae</taxon>
        <taxon>Klebsormidiales</taxon>
        <taxon>Klebsormidiaceae</taxon>
        <taxon>Klebsormidium</taxon>
    </lineage>
</organism>
<dbReference type="PANTHER" id="PTHR10209:SF874">
    <property type="entry name" value="2-OXOGLUTARATE (2OG) AND FE(II)-DEPENDENT OXYGENASE SUPERFAMILY PROTEIN"/>
    <property type="match status" value="1"/>
</dbReference>
<gene>
    <name evidence="6" type="ORF">KFL_001050140</name>
</gene>
<protein>
    <recommendedName>
        <fullName evidence="5">Isopenicillin N synthase-like Fe(2+) 2OG dioxygenase domain-containing protein</fullName>
    </recommendedName>
</protein>
<dbReference type="GO" id="GO:0046872">
    <property type="term" value="F:metal ion binding"/>
    <property type="evidence" value="ECO:0007669"/>
    <property type="project" value="UniProtKB-KW"/>
</dbReference>
<dbReference type="AlphaFoldDB" id="A0A1Y1HUE2"/>
<keyword evidence="3" id="KW-0560">Oxidoreductase</keyword>
<evidence type="ECO:0000313" key="7">
    <source>
        <dbReference type="Proteomes" id="UP000054558"/>
    </source>
</evidence>
<evidence type="ECO:0000256" key="3">
    <source>
        <dbReference type="ARBA" id="ARBA00023002"/>
    </source>
</evidence>
<dbReference type="SUPFAM" id="SSF51197">
    <property type="entry name" value="Clavaminate synthase-like"/>
    <property type="match status" value="1"/>
</dbReference>
<evidence type="ECO:0000256" key="4">
    <source>
        <dbReference type="ARBA" id="ARBA00023004"/>
    </source>
</evidence>
<sequence>MELPVIDLAPYLSSQAANEDSADSLSETDALKRLCKHVADCLKEAGALVVRDPRCSTEDNDRFLDMMETYFGKPDEFKRQQARPDLHYQVGVTPEGVELPRSAVDSSVCADVNGLSEENRPQLPTGPDPKWRYMWRVGPRPGKTRFQELNAEPVIPPGFPEWADVMNTWGRKMIAAVEVVAEMLAIGFGLERDAITNLMHQGPHLLAPTGSDLSRYGKGTVFAGYHYDLNVMTIHGKSRFPGLFIWLRDGTRVPVKVPDGCLLLQAGKQLEWLTGGECKAGMHEVAVSEQTLQAVERARREGRSLWRVSSTVFGHIASDANLQPLGHFADSPTAHLYPPIAAGEFVEAELSAINLKRQRVQVQPGTTDQAAVIIDEDT</sequence>
<dbReference type="GO" id="GO:0016491">
    <property type="term" value="F:oxidoreductase activity"/>
    <property type="evidence" value="ECO:0007669"/>
    <property type="project" value="UniProtKB-KW"/>
</dbReference>
<dbReference type="FunFam" id="2.60.120.330:FF:000019">
    <property type="entry name" value="Predicted protein"/>
    <property type="match status" value="1"/>
</dbReference>
<evidence type="ECO:0000256" key="1">
    <source>
        <dbReference type="ARBA" id="ARBA00008056"/>
    </source>
</evidence>